<keyword evidence="3" id="KW-1185">Reference proteome</keyword>
<name>A0ABN7VCL6_GIGMA</name>
<gene>
    <name evidence="2" type="ORF">GMARGA_LOCUS17124</name>
</gene>
<reference evidence="2 3" key="1">
    <citation type="submission" date="2021-06" db="EMBL/GenBank/DDBJ databases">
        <authorList>
            <person name="Kallberg Y."/>
            <person name="Tangrot J."/>
            <person name="Rosling A."/>
        </authorList>
    </citation>
    <scope>NUCLEOTIDE SEQUENCE [LARGE SCALE GENOMIC DNA]</scope>
    <source>
        <strain evidence="2 3">120-4 pot B 10/14</strain>
    </source>
</reference>
<dbReference type="EMBL" id="CAJVQB010012776">
    <property type="protein sequence ID" value="CAG8757878.1"/>
    <property type="molecule type" value="Genomic_DNA"/>
</dbReference>
<dbReference type="Proteomes" id="UP000789901">
    <property type="component" value="Unassembled WGS sequence"/>
</dbReference>
<feature type="non-terminal residue" evidence="2">
    <location>
        <position position="42"/>
    </location>
</feature>
<evidence type="ECO:0000313" key="3">
    <source>
        <dbReference type="Proteomes" id="UP000789901"/>
    </source>
</evidence>
<comment type="caution">
    <text evidence="2">The sequence shown here is derived from an EMBL/GenBank/DDBJ whole genome shotgun (WGS) entry which is preliminary data.</text>
</comment>
<evidence type="ECO:0000256" key="1">
    <source>
        <dbReference type="SAM" id="MobiDB-lite"/>
    </source>
</evidence>
<proteinExistence type="predicted"/>
<accession>A0ABN7VCL6</accession>
<protein>
    <submittedName>
        <fullName evidence="2">14365_t:CDS:1</fullName>
    </submittedName>
</protein>
<feature type="region of interest" description="Disordered" evidence="1">
    <location>
        <begin position="1"/>
        <end position="42"/>
    </location>
</feature>
<sequence>MTNSTISNDDTNDEIYYDTSRNDNTDSESSPPTNDEIHYQQG</sequence>
<organism evidence="2 3">
    <name type="scientific">Gigaspora margarita</name>
    <dbReference type="NCBI Taxonomy" id="4874"/>
    <lineage>
        <taxon>Eukaryota</taxon>
        <taxon>Fungi</taxon>
        <taxon>Fungi incertae sedis</taxon>
        <taxon>Mucoromycota</taxon>
        <taxon>Glomeromycotina</taxon>
        <taxon>Glomeromycetes</taxon>
        <taxon>Diversisporales</taxon>
        <taxon>Gigasporaceae</taxon>
        <taxon>Gigaspora</taxon>
    </lineage>
</organism>
<evidence type="ECO:0000313" key="2">
    <source>
        <dbReference type="EMBL" id="CAG8757878.1"/>
    </source>
</evidence>